<feature type="transmembrane region" description="Helical" evidence="9">
    <location>
        <begin position="132"/>
        <end position="150"/>
    </location>
</feature>
<gene>
    <name evidence="12" type="ordered locus">Marme_1568</name>
</gene>
<keyword evidence="7 9" id="KW-1133">Transmembrane helix</keyword>
<dbReference type="GO" id="GO:0016887">
    <property type="term" value="F:ATP hydrolysis activity"/>
    <property type="evidence" value="ECO:0007669"/>
    <property type="project" value="InterPro"/>
</dbReference>
<keyword evidence="3" id="KW-1003">Cell membrane</keyword>
<evidence type="ECO:0000259" key="10">
    <source>
        <dbReference type="PROSITE" id="PS50893"/>
    </source>
</evidence>
<dbReference type="GO" id="GO:0140359">
    <property type="term" value="F:ABC-type transporter activity"/>
    <property type="evidence" value="ECO:0007669"/>
    <property type="project" value="InterPro"/>
</dbReference>
<evidence type="ECO:0000256" key="1">
    <source>
        <dbReference type="ARBA" id="ARBA00004651"/>
    </source>
</evidence>
<dbReference type="SUPFAM" id="SSF52540">
    <property type="entry name" value="P-loop containing nucleoside triphosphate hydrolases"/>
    <property type="match status" value="1"/>
</dbReference>
<organism evidence="12 13">
    <name type="scientific">Marinomonas mediterranea (strain ATCC 700492 / JCM 21426 / NBRC 103028 / MMB-1)</name>
    <dbReference type="NCBI Taxonomy" id="717774"/>
    <lineage>
        <taxon>Bacteria</taxon>
        <taxon>Pseudomonadati</taxon>
        <taxon>Pseudomonadota</taxon>
        <taxon>Gammaproteobacteria</taxon>
        <taxon>Oceanospirillales</taxon>
        <taxon>Oceanospirillaceae</taxon>
        <taxon>Marinomonas</taxon>
    </lineage>
</organism>
<evidence type="ECO:0000256" key="2">
    <source>
        <dbReference type="ARBA" id="ARBA00022448"/>
    </source>
</evidence>
<keyword evidence="5" id="KW-0547">Nucleotide-binding</keyword>
<dbReference type="eggNOG" id="COG1132">
    <property type="taxonomic scope" value="Bacteria"/>
</dbReference>
<dbReference type="Gene3D" id="3.40.50.300">
    <property type="entry name" value="P-loop containing nucleotide triphosphate hydrolases"/>
    <property type="match status" value="1"/>
</dbReference>
<proteinExistence type="predicted"/>
<evidence type="ECO:0000256" key="3">
    <source>
        <dbReference type="ARBA" id="ARBA00022475"/>
    </source>
</evidence>
<dbReference type="InterPro" id="IPR036640">
    <property type="entry name" value="ABC1_TM_sf"/>
</dbReference>
<dbReference type="OrthoDB" id="9806127at2"/>
<keyword evidence="8 9" id="KW-0472">Membrane</keyword>
<dbReference type="AlphaFoldDB" id="F2JYW7"/>
<dbReference type="Pfam" id="PF00664">
    <property type="entry name" value="ABC_membrane"/>
    <property type="match status" value="1"/>
</dbReference>
<dbReference type="Gene3D" id="1.20.1560.10">
    <property type="entry name" value="ABC transporter type 1, transmembrane domain"/>
    <property type="match status" value="1"/>
</dbReference>
<evidence type="ECO:0000256" key="9">
    <source>
        <dbReference type="SAM" id="Phobius"/>
    </source>
</evidence>
<evidence type="ECO:0000259" key="11">
    <source>
        <dbReference type="PROSITE" id="PS50929"/>
    </source>
</evidence>
<dbReference type="InterPro" id="IPR003593">
    <property type="entry name" value="AAA+_ATPase"/>
</dbReference>
<name>F2JYW7_MARM1</name>
<feature type="transmembrane region" description="Helical" evidence="9">
    <location>
        <begin position="156"/>
        <end position="175"/>
    </location>
</feature>
<dbReference type="KEGG" id="mme:Marme_1568"/>
<dbReference type="SMART" id="SM00382">
    <property type="entry name" value="AAA"/>
    <property type="match status" value="1"/>
</dbReference>
<keyword evidence="4 9" id="KW-0812">Transmembrane</keyword>
<dbReference type="Proteomes" id="UP000001062">
    <property type="component" value="Chromosome"/>
</dbReference>
<dbReference type="PROSITE" id="PS00211">
    <property type="entry name" value="ABC_TRANSPORTER_1"/>
    <property type="match status" value="1"/>
</dbReference>
<feature type="transmembrane region" description="Helical" evidence="9">
    <location>
        <begin position="54"/>
        <end position="71"/>
    </location>
</feature>
<keyword evidence="6" id="KW-0067">ATP-binding</keyword>
<feature type="domain" description="ABC transmembrane type-1" evidence="11">
    <location>
        <begin position="33"/>
        <end position="299"/>
    </location>
</feature>
<dbReference type="PATRIC" id="fig|717774.3.peg.1629"/>
<evidence type="ECO:0000313" key="12">
    <source>
        <dbReference type="EMBL" id="ADZ90832.1"/>
    </source>
</evidence>
<reference evidence="12 13" key="1">
    <citation type="journal article" date="2012" name="Stand. Genomic Sci.">
        <title>Complete genome sequence of the melanogenic marine bacterium Marinomonas mediterranea type strain (MMB-1(T)).</title>
        <authorList>
            <person name="Lucas-Elio P."/>
            <person name="Goodwin L."/>
            <person name="Woyke T."/>
            <person name="Pitluck S."/>
            <person name="Nolan M."/>
            <person name="Kyrpides N.C."/>
            <person name="Detter J.C."/>
            <person name="Copeland A."/>
            <person name="Teshima H."/>
            <person name="Bruce D."/>
            <person name="Detter C."/>
            <person name="Tapia R."/>
            <person name="Han S."/>
            <person name="Land M.L."/>
            <person name="Ivanova N."/>
            <person name="Mikhailova N."/>
            <person name="Johnston A.W."/>
            <person name="Sanchez-Amat A."/>
        </authorList>
    </citation>
    <scope>NUCLEOTIDE SEQUENCE [LARGE SCALE GENOMIC DNA]</scope>
    <source>
        <strain evidence="13">ATCC 700492 / JCM 21426 / NBRC 103028 / MMB-1</strain>
    </source>
</reference>
<protein>
    <submittedName>
        <fullName evidence="12">Xenobiotic-transporting ATPase</fullName>
    </submittedName>
</protein>
<accession>F2JYW7</accession>
<feature type="domain" description="ABC transporter" evidence="10">
    <location>
        <begin position="329"/>
        <end position="563"/>
    </location>
</feature>
<dbReference type="SUPFAM" id="SSF90123">
    <property type="entry name" value="ABC transporter transmembrane region"/>
    <property type="match status" value="1"/>
</dbReference>
<dbReference type="InterPro" id="IPR003439">
    <property type="entry name" value="ABC_transporter-like_ATP-bd"/>
</dbReference>
<dbReference type="STRING" id="717774.Marme_1568"/>
<evidence type="ECO:0000256" key="8">
    <source>
        <dbReference type="ARBA" id="ARBA00023136"/>
    </source>
</evidence>
<keyword evidence="2" id="KW-0813">Transport</keyword>
<evidence type="ECO:0000256" key="5">
    <source>
        <dbReference type="ARBA" id="ARBA00022741"/>
    </source>
</evidence>
<evidence type="ECO:0000313" key="13">
    <source>
        <dbReference type="Proteomes" id="UP000001062"/>
    </source>
</evidence>
<keyword evidence="13" id="KW-1185">Reference proteome</keyword>
<dbReference type="GO" id="GO:0005886">
    <property type="term" value="C:plasma membrane"/>
    <property type="evidence" value="ECO:0007669"/>
    <property type="project" value="UniProtKB-SubCell"/>
</dbReference>
<dbReference type="RefSeq" id="WP_013660737.1">
    <property type="nucleotide sequence ID" value="NC_015276.1"/>
</dbReference>
<dbReference type="PROSITE" id="PS50929">
    <property type="entry name" value="ABC_TM1F"/>
    <property type="match status" value="1"/>
</dbReference>
<dbReference type="PROSITE" id="PS50893">
    <property type="entry name" value="ABC_TRANSPORTER_2"/>
    <property type="match status" value="1"/>
</dbReference>
<feature type="transmembrane region" description="Helical" evidence="9">
    <location>
        <begin position="20"/>
        <end position="42"/>
    </location>
</feature>
<evidence type="ECO:0000256" key="4">
    <source>
        <dbReference type="ARBA" id="ARBA00022692"/>
    </source>
</evidence>
<evidence type="ECO:0000256" key="7">
    <source>
        <dbReference type="ARBA" id="ARBA00022989"/>
    </source>
</evidence>
<dbReference type="HOGENOM" id="CLU_000604_84_9_6"/>
<dbReference type="InterPro" id="IPR039421">
    <property type="entry name" value="Type_1_exporter"/>
</dbReference>
<dbReference type="PANTHER" id="PTHR24221:SF654">
    <property type="entry name" value="ATP-BINDING CASSETTE SUB-FAMILY B MEMBER 6"/>
    <property type="match status" value="1"/>
</dbReference>
<dbReference type="GO" id="GO:0005524">
    <property type="term" value="F:ATP binding"/>
    <property type="evidence" value="ECO:0007669"/>
    <property type="project" value="UniProtKB-KW"/>
</dbReference>
<dbReference type="InterPro" id="IPR027417">
    <property type="entry name" value="P-loop_NTPase"/>
</dbReference>
<dbReference type="PANTHER" id="PTHR24221">
    <property type="entry name" value="ATP-BINDING CASSETTE SUB-FAMILY B"/>
    <property type="match status" value="1"/>
</dbReference>
<comment type="subcellular location">
    <subcellularLocation>
        <location evidence="1">Cell membrane</location>
        <topology evidence="1">Multi-pass membrane protein</topology>
    </subcellularLocation>
</comment>
<sequence>MMHLLKLLNANHISYRSLNLGIGLKVLEELIDLLPLLLVVWLLSSQHTMDSQTFLVIVVAMLFALILKWVCAQAGGYLNFTESYKATNTLRSILLDHLRRLPLNLLLGKRAGQWQRLFTTQFKQFEEVFSHLLADVIAHILCLIVLVIIVAYLAPILAISVLAPLPIAIALYYWLSRYFTPSIKEDSHEQAQTSSQLFEYIHGLTTLKHFAVTDLLLSPLVNRLQALRQSGLKIEKTGGITSQLPGLIAQAGIVSFLLASALITASGELDLTIWLMCALLSLYMMQIQHTLSMLIPELAVLTTASKALFDLQQLPTQALEGQHIEHFDIQVQQLSFCYAQNPPTLHNISLNIPKGSFFAIVGASGSGKSTLLSLLAGFQPSSSGQVCIDNTNIDDIGSRHLYQNLLHVDQHIQLFSGSIRENLLIADPNASDSILMSTLSKVGLHTFIDSLPDGLNHPIGENGLFLSGGEKQRLGLARALLRNANILLLDEPTSALDQTTEQHVLENIHRSYEGKTIVMIAHRLNTIRYADQIVLMDKGQIIAVGTHTELLKTSPDYQKLVNHSDKATTL</sequence>
<dbReference type="GO" id="GO:0034040">
    <property type="term" value="F:ATPase-coupled lipid transmembrane transporter activity"/>
    <property type="evidence" value="ECO:0007669"/>
    <property type="project" value="TreeGrafter"/>
</dbReference>
<dbReference type="InterPro" id="IPR017871">
    <property type="entry name" value="ABC_transporter-like_CS"/>
</dbReference>
<dbReference type="EMBL" id="CP002583">
    <property type="protein sequence ID" value="ADZ90832.1"/>
    <property type="molecule type" value="Genomic_DNA"/>
</dbReference>
<dbReference type="FunFam" id="3.40.50.300:FF:000299">
    <property type="entry name" value="ABC transporter ATP-binding protein/permease"/>
    <property type="match status" value="1"/>
</dbReference>
<dbReference type="Pfam" id="PF00005">
    <property type="entry name" value="ABC_tran"/>
    <property type="match status" value="1"/>
</dbReference>
<dbReference type="InterPro" id="IPR011527">
    <property type="entry name" value="ABC1_TM_dom"/>
</dbReference>
<evidence type="ECO:0000256" key="6">
    <source>
        <dbReference type="ARBA" id="ARBA00022840"/>
    </source>
</evidence>
<feature type="transmembrane region" description="Helical" evidence="9">
    <location>
        <begin position="244"/>
        <end position="265"/>
    </location>
</feature>